<evidence type="ECO:0000256" key="1">
    <source>
        <dbReference type="ARBA" id="ARBA00007398"/>
    </source>
</evidence>
<protein>
    <recommendedName>
        <fullName evidence="3">Asteroid domain-containing protein</fullName>
    </recommendedName>
</protein>
<reference evidence="4" key="1">
    <citation type="journal article" date="2020" name="Phytopathology">
        <title>Genome sequence of the chestnut blight fungus Cryphonectria parasitica EP155: A fundamental resource for an archetypical invasive plant pathogen.</title>
        <authorList>
            <person name="Crouch J.A."/>
            <person name="Dawe A."/>
            <person name="Aerts A."/>
            <person name="Barry K."/>
            <person name="Churchill A.C.L."/>
            <person name="Grimwood J."/>
            <person name="Hillman B."/>
            <person name="Milgroom M.G."/>
            <person name="Pangilinan J."/>
            <person name="Smith M."/>
            <person name="Salamov A."/>
            <person name="Schmutz J."/>
            <person name="Yadav J."/>
            <person name="Grigoriev I.V."/>
            <person name="Nuss D."/>
        </authorList>
    </citation>
    <scope>NUCLEOTIDE SEQUENCE</scope>
    <source>
        <strain evidence="4">EP155</strain>
    </source>
</reference>
<gene>
    <name evidence="4" type="ORF">M406DRAFT_69621</name>
</gene>
<dbReference type="AlphaFoldDB" id="A0A9P5CRF3"/>
<dbReference type="EMBL" id="MU032346">
    <property type="protein sequence ID" value="KAF3767477.1"/>
    <property type="molecule type" value="Genomic_DNA"/>
</dbReference>
<keyword evidence="5" id="KW-1185">Reference proteome</keyword>
<sequence length="607" mass="65909">MGIRGLTAALKPFASRSELRGRVVIDGPGLAYHILTVARAQAGVSTVLDEPTYAVLGQTAAWWLDELQSCGVTIAAIYFDGYLPSYKAQERLRRTCGSSSRSNQYFLATSAGVPGRAAAAASARPSLPLPPFVVPAVLECLRSLERYQRITHLVPGEADPYCASDVRQHGGTLLTGDSDFLLYELGPTGSVVFFQDVQAELSGVGGGGETKRNPCISALTYSPMEICGRLTMEPAGQGGMLALAYEMSLAQDRTLQALISKPRSQWACQATCQASQYAEFTSQYLLSKASLIPIPVYLGLLDPRVSEFVLDWAALAGHEPSSLVVTLARRPIVYLPSLLDRWDRASAWNAFTPIRQLAYSLCRVAGQSTVSTVTEYRRTLSEKSTGQQVQLLGFSEVMGSLRDTHNYILGFFKAPAVAAAASADKEARRLQWIATCMGFEISHAAAEGNESTALKLLQKAEACGGRLDPGNWDTLHLAAMIQGAMYSLRILQQVLMCKVGSVFASLDLEEQRHLREMEACLASLPCIAEFPAPVDMESLFQQLYQVGALKMLAKVVGISEPAFEQRPVMTKEGRRKGESKNKPVVQRQSKLSRSASSNLFDALSIDD</sequence>
<dbReference type="PANTHER" id="PTHR15665">
    <property type="entry name" value="ASTEROID PROTEIN"/>
    <property type="match status" value="1"/>
</dbReference>
<name>A0A9P5CRF3_CRYP1</name>
<organism evidence="4 5">
    <name type="scientific">Cryphonectria parasitica (strain ATCC 38755 / EP155)</name>
    <dbReference type="NCBI Taxonomy" id="660469"/>
    <lineage>
        <taxon>Eukaryota</taxon>
        <taxon>Fungi</taxon>
        <taxon>Dikarya</taxon>
        <taxon>Ascomycota</taxon>
        <taxon>Pezizomycotina</taxon>
        <taxon>Sordariomycetes</taxon>
        <taxon>Sordariomycetidae</taxon>
        <taxon>Diaporthales</taxon>
        <taxon>Cryphonectriaceae</taxon>
        <taxon>Cryphonectria-Endothia species complex</taxon>
        <taxon>Cryphonectria</taxon>
    </lineage>
</organism>
<comment type="caution">
    <text evidence="4">The sequence shown here is derived from an EMBL/GenBank/DDBJ whole genome shotgun (WGS) entry which is preliminary data.</text>
</comment>
<evidence type="ECO:0000259" key="3">
    <source>
        <dbReference type="Pfam" id="PF12813"/>
    </source>
</evidence>
<evidence type="ECO:0000256" key="2">
    <source>
        <dbReference type="SAM" id="MobiDB-lite"/>
    </source>
</evidence>
<dbReference type="Pfam" id="PF12813">
    <property type="entry name" value="XPG_I_2"/>
    <property type="match status" value="1"/>
</dbReference>
<dbReference type="InterPro" id="IPR039436">
    <property type="entry name" value="Asteroid_dom"/>
</dbReference>
<accession>A0A9P5CRF3</accession>
<dbReference type="InterPro" id="IPR026832">
    <property type="entry name" value="Asteroid"/>
</dbReference>
<dbReference type="Proteomes" id="UP000803844">
    <property type="component" value="Unassembled WGS sequence"/>
</dbReference>
<dbReference type="OrthoDB" id="5297549at2759"/>
<dbReference type="Gene3D" id="3.40.50.1010">
    <property type="entry name" value="5'-nuclease"/>
    <property type="match status" value="1"/>
</dbReference>
<dbReference type="PANTHER" id="PTHR15665:SF1">
    <property type="entry name" value="PROTEIN ASTEROID HOMOLOG 1"/>
    <property type="match status" value="1"/>
</dbReference>
<feature type="region of interest" description="Disordered" evidence="2">
    <location>
        <begin position="567"/>
        <end position="595"/>
    </location>
</feature>
<comment type="similarity">
    <text evidence="1">Belongs to the asteroid family.</text>
</comment>
<proteinExistence type="inferred from homology"/>
<evidence type="ECO:0000313" key="5">
    <source>
        <dbReference type="Proteomes" id="UP000803844"/>
    </source>
</evidence>
<feature type="compositionally biased region" description="Polar residues" evidence="2">
    <location>
        <begin position="586"/>
        <end position="595"/>
    </location>
</feature>
<feature type="domain" description="Asteroid" evidence="3">
    <location>
        <begin position="130"/>
        <end position="389"/>
    </location>
</feature>
<dbReference type="RefSeq" id="XP_040778438.1">
    <property type="nucleotide sequence ID" value="XM_040925285.1"/>
</dbReference>
<dbReference type="InterPro" id="IPR029060">
    <property type="entry name" value="PIN-like_dom_sf"/>
</dbReference>
<evidence type="ECO:0000313" key="4">
    <source>
        <dbReference type="EMBL" id="KAF3767477.1"/>
    </source>
</evidence>
<dbReference type="SUPFAM" id="SSF88723">
    <property type="entry name" value="PIN domain-like"/>
    <property type="match status" value="1"/>
</dbReference>
<dbReference type="GeneID" id="63842414"/>
<feature type="compositionally biased region" description="Basic and acidic residues" evidence="2">
    <location>
        <begin position="569"/>
        <end position="581"/>
    </location>
</feature>